<comment type="caution">
    <text evidence="2">The sequence shown here is derived from an EMBL/GenBank/DDBJ whole genome shotgun (WGS) entry which is preliminary data.</text>
</comment>
<evidence type="ECO:0000256" key="1">
    <source>
        <dbReference type="SAM" id="Phobius"/>
    </source>
</evidence>
<keyword evidence="1" id="KW-0472">Membrane</keyword>
<organism evidence="2 3">
    <name type="scientific">Megasphaera hexanoica</name>
    <dbReference type="NCBI Taxonomy" id="1675036"/>
    <lineage>
        <taxon>Bacteria</taxon>
        <taxon>Bacillati</taxon>
        <taxon>Bacillota</taxon>
        <taxon>Negativicutes</taxon>
        <taxon>Veillonellales</taxon>
        <taxon>Veillonellaceae</taxon>
        <taxon>Megasphaera</taxon>
    </lineage>
</organism>
<feature type="transmembrane region" description="Helical" evidence="1">
    <location>
        <begin position="59"/>
        <end position="78"/>
    </location>
</feature>
<dbReference type="RefSeq" id="WP_170087795.1">
    <property type="nucleotide sequence ID" value="NZ_JABAFG010000015.1"/>
</dbReference>
<evidence type="ECO:0000313" key="3">
    <source>
        <dbReference type="Proteomes" id="UP000591071"/>
    </source>
</evidence>
<accession>A0A848BZT9</accession>
<feature type="transmembrane region" description="Helical" evidence="1">
    <location>
        <begin position="15"/>
        <end position="39"/>
    </location>
</feature>
<evidence type="ECO:0000313" key="2">
    <source>
        <dbReference type="EMBL" id="NME28826.1"/>
    </source>
</evidence>
<proteinExistence type="predicted"/>
<dbReference type="Proteomes" id="UP000591071">
    <property type="component" value="Unassembled WGS sequence"/>
</dbReference>
<protein>
    <submittedName>
        <fullName evidence="2">Uncharacterized protein</fullName>
    </submittedName>
</protein>
<keyword evidence="1" id="KW-0812">Transmembrane</keyword>
<reference evidence="2 3" key="1">
    <citation type="submission" date="2020-04" db="EMBL/GenBank/DDBJ databases">
        <authorList>
            <person name="Hitch T.C.A."/>
            <person name="Wylensek D."/>
            <person name="Clavel T."/>
        </authorList>
    </citation>
    <scope>NUCLEOTIDE SEQUENCE [LARGE SCALE GENOMIC DNA]</scope>
    <source>
        <strain evidence="2 3">Oil-RF-744-FAT-WT-6-1</strain>
    </source>
</reference>
<name>A0A848BZT9_9FIRM</name>
<keyword evidence="1" id="KW-1133">Transmembrane helix</keyword>
<gene>
    <name evidence="2" type="ORF">HF872_09375</name>
</gene>
<sequence length="108" mass="11956">MDRIVRFGQWAQENWLALVIILSVIMMTFLCLILCSWLFGYWSNALRGTHFELMSCWSGVTAVAGGLAGIVGLAKAAWTKYGMDSRFNSAPGAMPLLKEVKHNGSSKR</sequence>
<dbReference type="EMBL" id="JABAFG010000015">
    <property type="protein sequence ID" value="NME28826.1"/>
    <property type="molecule type" value="Genomic_DNA"/>
</dbReference>
<dbReference type="AlphaFoldDB" id="A0A848BZT9"/>